<comment type="caution">
    <text evidence="5">The sequence shown here is derived from an EMBL/GenBank/DDBJ whole genome shotgun (WGS) entry which is preliminary data.</text>
</comment>
<keyword evidence="3" id="KW-1133">Transmembrane helix</keyword>
<dbReference type="EMBL" id="MU069451">
    <property type="protein sequence ID" value="KAF5842952.1"/>
    <property type="molecule type" value="Genomic_DNA"/>
</dbReference>
<dbReference type="Gene3D" id="1.20.1540.10">
    <property type="entry name" value="Rhomboid-like"/>
    <property type="match status" value="1"/>
</dbReference>
<dbReference type="Proteomes" id="UP000815325">
    <property type="component" value="Unassembled WGS sequence"/>
</dbReference>
<dbReference type="InterPro" id="IPR035952">
    <property type="entry name" value="Rhomboid-like_sf"/>
</dbReference>
<name>A0ABQ7H7X0_DUNSA</name>
<feature type="non-terminal residue" evidence="5">
    <location>
        <position position="1"/>
    </location>
</feature>
<evidence type="ECO:0000256" key="1">
    <source>
        <dbReference type="ARBA" id="ARBA00004141"/>
    </source>
</evidence>
<dbReference type="SUPFAM" id="SSF144091">
    <property type="entry name" value="Rhomboid-like"/>
    <property type="match status" value="1"/>
</dbReference>
<evidence type="ECO:0000256" key="4">
    <source>
        <dbReference type="ARBA" id="ARBA00023136"/>
    </source>
</evidence>
<gene>
    <name evidence="5" type="ORF">DUNSADRAFT_3545</name>
</gene>
<comment type="subcellular location">
    <subcellularLocation>
        <location evidence="1">Membrane</location>
        <topology evidence="1">Multi-pass membrane protein</topology>
    </subcellularLocation>
</comment>
<keyword evidence="6" id="KW-1185">Reference proteome</keyword>
<evidence type="ECO:0000313" key="5">
    <source>
        <dbReference type="EMBL" id="KAF5842952.1"/>
    </source>
</evidence>
<organism evidence="5 6">
    <name type="scientific">Dunaliella salina</name>
    <name type="common">Green alga</name>
    <name type="synonym">Protococcus salinus</name>
    <dbReference type="NCBI Taxonomy" id="3046"/>
    <lineage>
        <taxon>Eukaryota</taxon>
        <taxon>Viridiplantae</taxon>
        <taxon>Chlorophyta</taxon>
        <taxon>core chlorophytes</taxon>
        <taxon>Chlorophyceae</taxon>
        <taxon>CS clade</taxon>
        <taxon>Chlamydomonadales</taxon>
        <taxon>Dunaliellaceae</taxon>
        <taxon>Dunaliella</taxon>
    </lineage>
</organism>
<protein>
    <submittedName>
        <fullName evidence="5">Uncharacterized protein</fullName>
    </submittedName>
</protein>
<sequence>ASCIPRYVDKTYSSPIMSSHNYGGWKSTLAGLQVEAEDAMERLMQYTGEGAEKLVQYTTDSTNKALHYSRQGADRLTDYLDEISGSSFGQKAQDRLHRIRAEWQWGSHGFGTSLRVPVQCEIDQRFILALATLLKVSLDQAEQHGSEALVLRRPVTLALVVMEAATFLVPGGLPLRELCLSPFCVWEKAQWARLLTPAVIHMDATHLMCNLATALPDCFELEASRGSVRWVSQGINKLQKEST</sequence>
<reference evidence="5" key="1">
    <citation type="submission" date="2017-08" db="EMBL/GenBank/DDBJ databases">
        <authorList>
            <person name="Polle J.E."/>
            <person name="Barry K."/>
            <person name="Cushman J."/>
            <person name="Schmutz J."/>
            <person name="Tran D."/>
            <person name="Hathwaick L.T."/>
            <person name="Yim W.C."/>
            <person name="Jenkins J."/>
            <person name="Mckie-Krisberg Z.M."/>
            <person name="Prochnik S."/>
            <person name="Lindquist E."/>
            <person name="Dockter R.B."/>
            <person name="Adam C."/>
            <person name="Molina H."/>
            <person name="Bunkerborg J."/>
            <person name="Jin E."/>
            <person name="Buchheim M."/>
            <person name="Magnuson J."/>
        </authorList>
    </citation>
    <scope>NUCLEOTIDE SEQUENCE</scope>
    <source>
        <strain evidence="5">CCAP 19/18</strain>
    </source>
</reference>
<proteinExistence type="predicted"/>
<evidence type="ECO:0000313" key="6">
    <source>
        <dbReference type="Proteomes" id="UP000815325"/>
    </source>
</evidence>
<evidence type="ECO:0000256" key="3">
    <source>
        <dbReference type="ARBA" id="ARBA00022989"/>
    </source>
</evidence>
<keyword evidence="2" id="KW-0812">Transmembrane</keyword>
<accession>A0ABQ7H7X0</accession>
<evidence type="ECO:0000256" key="2">
    <source>
        <dbReference type="ARBA" id="ARBA00022692"/>
    </source>
</evidence>
<keyword evidence="4" id="KW-0472">Membrane</keyword>